<dbReference type="OrthoDB" id="9810685at2"/>
<name>A0A133Q6F9_9BACT</name>
<evidence type="ECO:0000313" key="3">
    <source>
        <dbReference type="EMBL" id="KXA38439.1"/>
    </source>
</evidence>
<dbReference type="PATRIC" id="fig|28128.5.peg.1658"/>
<evidence type="ECO:0000256" key="2">
    <source>
        <dbReference type="SAM" id="SignalP"/>
    </source>
</evidence>
<evidence type="ECO:0000313" key="4">
    <source>
        <dbReference type="Proteomes" id="UP000070533"/>
    </source>
</evidence>
<dbReference type="AlphaFoldDB" id="A0A133Q6F9"/>
<dbReference type="PANTHER" id="PTHR35869">
    <property type="entry name" value="OUTER-MEMBRANE LIPOPROTEIN CARRIER PROTEIN"/>
    <property type="match status" value="1"/>
</dbReference>
<dbReference type="STRING" id="28128.HMPREF3226_01618"/>
<keyword evidence="3" id="KW-0449">Lipoprotein</keyword>
<dbReference type="CDD" id="cd16325">
    <property type="entry name" value="LolA"/>
    <property type="match status" value="1"/>
</dbReference>
<dbReference type="InterPro" id="IPR029046">
    <property type="entry name" value="LolA/LolB/LppX"/>
</dbReference>
<reference evidence="4" key="1">
    <citation type="submission" date="2016-01" db="EMBL/GenBank/DDBJ databases">
        <authorList>
            <person name="Mitreva M."/>
            <person name="Pepin K.H."/>
            <person name="Mihindukulasuriya K.A."/>
            <person name="Fulton R."/>
            <person name="Fronick C."/>
            <person name="O'Laughlin M."/>
            <person name="Miner T."/>
            <person name="Herter B."/>
            <person name="Rosa B.A."/>
            <person name="Cordes M."/>
            <person name="Tomlinson C."/>
            <person name="Wollam A."/>
            <person name="Palsikar V.B."/>
            <person name="Mardis E.R."/>
            <person name="Wilson R.K."/>
        </authorList>
    </citation>
    <scope>NUCLEOTIDE SEQUENCE [LARGE SCALE GENOMIC DNA]</scope>
    <source>
        <strain evidence="4">MJR7716</strain>
    </source>
</reference>
<dbReference type="Gene3D" id="2.50.20.10">
    <property type="entry name" value="Lipoprotein localisation LolA/LolB/LppX"/>
    <property type="match status" value="1"/>
</dbReference>
<organism evidence="3 4">
    <name type="scientific">Prevotella corporis</name>
    <dbReference type="NCBI Taxonomy" id="28128"/>
    <lineage>
        <taxon>Bacteria</taxon>
        <taxon>Pseudomonadati</taxon>
        <taxon>Bacteroidota</taxon>
        <taxon>Bacteroidia</taxon>
        <taxon>Bacteroidales</taxon>
        <taxon>Prevotellaceae</taxon>
        <taxon>Prevotella</taxon>
    </lineage>
</organism>
<dbReference type="PANTHER" id="PTHR35869:SF1">
    <property type="entry name" value="OUTER-MEMBRANE LIPOPROTEIN CARRIER PROTEIN"/>
    <property type="match status" value="1"/>
</dbReference>
<dbReference type="eggNOG" id="COG2834">
    <property type="taxonomic scope" value="Bacteria"/>
</dbReference>
<proteinExistence type="predicted"/>
<dbReference type="SUPFAM" id="SSF89392">
    <property type="entry name" value="Prokaryotic lipoproteins and lipoprotein localization factors"/>
    <property type="match status" value="1"/>
</dbReference>
<dbReference type="RefSeq" id="WP_060940821.1">
    <property type="nucleotide sequence ID" value="NZ_KQ957260.1"/>
</dbReference>
<dbReference type="Pfam" id="PF16584">
    <property type="entry name" value="LolA_2"/>
    <property type="match status" value="1"/>
</dbReference>
<dbReference type="InterPro" id="IPR004564">
    <property type="entry name" value="OM_lipoprot_carrier_LolA-like"/>
</dbReference>
<comment type="caution">
    <text evidence="3">The sequence shown here is derived from an EMBL/GenBank/DDBJ whole genome shotgun (WGS) entry which is preliminary data.</text>
</comment>
<accession>A0A133Q6F9</accession>
<evidence type="ECO:0000256" key="1">
    <source>
        <dbReference type="ARBA" id="ARBA00022729"/>
    </source>
</evidence>
<protein>
    <submittedName>
        <fullName evidence="3">Outer membrane lipoprotein carrier protein LolA</fullName>
    </submittedName>
</protein>
<feature type="chain" id="PRO_5007458652" evidence="2">
    <location>
        <begin position="22"/>
        <end position="202"/>
    </location>
</feature>
<sequence>MKTIRFTFLALALLLCTNFYAQSSNQAKNVLDKVSKVLEKSGGASANFSVISSQYGNTKGTIFIKGKKFKTLTPQATIWFDGKTQWTYMKKTNEVNISTPNEAQRMSMNPYSFMTIYKNGYQISMKASTNYNIYLKAIHPARSLQEIYITVNKRYQPQKIKFLQNGKWVTINITNIRVGKQPDKLFHFNAKETDKAEIIDLR</sequence>
<keyword evidence="1 2" id="KW-0732">Signal</keyword>
<feature type="signal peptide" evidence="2">
    <location>
        <begin position="1"/>
        <end position="21"/>
    </location>
</feature>
<dbReference type="EMBL" id="LRQG01000114">
    <property type="protein sequence ID" value="KXA38439.1"/>
    <property type="molecule type" value="Genomic_DNA"/>
</dbReference>
<gene>
    <name evidence="3" type="ORF">HMPREF3226_01618</name>
</gene>
<keyword evidence="4" id="KW-1185">Reference proteome</keyword>
<dbReference type="Proteomes" id="UP000070533">
    <property type="component" value="Unassembled WGS sequence"/>
</dbReference>